<gene>
    <name evidence="13" type="ORF">QCA50_015161</name>
</gene>
<dbReference type="InterPro" id="IPR036396">
    <property type="entry name" value="Cyt_P450_sf"/>
</dbReference>
<evidence type="ECO:0000256" key="9">
    <source>
        <dbReference type="ARBA" id="ARBA00023004"/>
    </source>
</evidence>
<reference evidence="13 14" key="1">
    <citation type="submission" date="2022-09" db="EMBL/GenBank/DDBJ databases">
        <authorList>
            <person name="Palmer J.M."/>
        </authorList>
    </citation>
    <scope>NUCLEOTIDE SEQUENCE [LARGE SCALE GENOMIC DNA]</scope>
    <source>
        <strain evidence="13 14">DSM 7382</strain>
    </source>
</reference>
<protein>
    <recommendedName>
        <fullName evidence="15">Cytochrome P450</fullName>
    </recommendedName>
</protein>
<evidence type="ECO:0000313" key="14">
    <source>
        <dbReference type="Proteomes" id="UP001385951"/>
    </source>
</evidence>
<dbReference type="Proteomes" id="UP001385951">
    <property type="component" value="Unassembled WGS sequence"/>
</dbReference>
<proteinExistence type="inferred from homology"/>
<evidence type="ECO:0000256" key="5">
    <source>
        <dbReference type="ARBA" id="ARBA00022692"/>
    </source>
</evidence>
<evidence type="ECO:0000256" key="8">
    <source>
        <dbReference type="ARBA" id="ARBA00023002"/>
    </source>
</evidence>
<dbReference type="GO" id="GO:0020037">
    <property type="term" value="F:heme binding"/>
    <property type="evidence" value="ECO:0007669"/>
    <property type="project" value="InterPro"/>
</dbReference>
<dbReference type="SUPFAM" id="SSF48264">
    <property type="entry name" value="Cytochrome P450"/>
    <property type="match status" value="1"/>
</dbReference>
<dbReference type="Pfam" id="PF00067">
    <property type="entry name" value="p450"/>
    <property type="match status" value="1"/>
</dbReference>
<evidence type="ECO:0000256" key="12">
    <source>
        <dbReference type="SAM" id="Phobius"/>
    </source>
</evidence>
<dbReference type="Gene3D" id="1.10.630.10">
    <property type="entry name" value="Cytochrome P450"/>
    <property type="match status" value="1"/>
</dbReference>
<keyword evidence="6" id="KW-0479">Metal-binding</keyword>
<evidence type="ECO:0000256" key="7">
    <source>
        <dbReference type="ARBA" id="ARBA00022989"/>
    </source>
</evidence>
<comment type="cofactor">
    <cofactor evidence="1">
        <name>heme</name>
        <dbReference type="ChEBI" id="CHEBI:30413"/>
    </cofactor>
</comment>
<dbReference type="PANTHER" id="PTHR46300:SF2">
    <property type="entry name" value="CYTOCHROME P450 MONOOXYGENASE ALNH-RELATED"/>
    <property type="match status" value="1"/>
</dbReference>
<keyword evidence="10" id="KW-0503">Monooxygenase</keyword>
<evidence type="ECO:0000256" key="11">
    <source>
        <dbReference type="ARBA" id="ARBA00023136"/>
    </source>
</evidence>
<evidence type="ECO:0000313" key="13">
    <source>
        <dbReference type="EMBL" id="KAK7681814.1"/>
    </source>
</evidence>
<keyword evidence="7 12" id="KW-1133">Transmembrane helix</keyword>
<keyword evidence="5 12" id="KW-0812">Transmembrane</keyword>
<comment type="similarity">
    <text evidence="3">Belongs to the cytochrome P450 family.</text>
</comment>
<evidence type="ECO:0000256" key="4">
    <source>
        <dbReference type="ARBA" id="ARBA00022617"/>
    </source>
</evidence>
<dbReference type="EMBL" id="JASBNA010000039">
    <property type="protein sequence ID" value="KAK7681814.1"/>
    <property type="molecule type" value="Genomic_DNA"/>
</dbReference>
<sequence length="140" mass="15523">MSVMMIGAAGIVVLVTILFYLLKIGSREVGLPPGPPTFPFVGNLHQLPKGGAWLRQFIEWSREYGGIISLKITSKPIVVLSSPRLVRDFLDRRSASTSDRPVMKLADMITGGMNLTLARNGPIWRSQRRALHSLLNRQSL</sequence>
<evidence type="ECO:0000256" key="2">
    <source>
        <dbReference type="ARBA" id="ARBA00004370"/>
    </source>
</evidence>
<keyword evidence="9" id="KW-0408">Iron</keyword>
<evidence type="ECO:0000256" key="6">
    <source>
        <dbReference type="ARBA" id="ARBA00022723"/>
    </source>
</evidence>
<keyword evidence="14" id="KW-1185">Reference proteome</keyword>
<dbReference type="AlphaFoldDB" id="A0AAW0FRY0"/>
<dbReference type="GO" id="GO:0005506">
    <property type="term" value="F:iron ion binding"/>
    <property type="evidence" value="ECO:0007669"/>
    <property type="project" value="InterPro"/>
</dbReference>
<accession>A0AAW0FRY0</accession>
<keyword evidence="4" id="KW-0349">Heme</keyword>
<dbReference type="GO" id="GO:0016020">
    <property type="term" value="C:membrane"/>
    <property type="evidence" value="ECO:0007669"/>
    <property type="project" value="UniProtKB-SubCell"/>
</dbReference>
<comment type="subcellular location">
    <subcellularLocation>
        <location evidence="2">Membrane</location>
    </subcellularLocation>
</comment>
<dbReference type="PANTHER" id="PTHR46300">
    <property type="entry name" value="P450, PUTATIVE (EUROFUNG)-RELATED-RELATED"/>
    <property type="match status" value="1"/>
</dbReference>
<organism evidence="13 14">
    <name type="scientific">Cerrena zonata</name>
    <dbReference type="NCBI Taxonomy" id="2478898"/>
    <lineage>
        <taxon>Eukaryota</taxon>
        <taxon>Fungi</taxon>
        <taxon>Dikarya</taxon>
        <taxon>Basidiomycota</taxon>
        <taxon>Agaricomycotina</taxon>
        <taxon>Agaricomycetes</taxon>
        <taxon>Polyporales</taxon>
        <taxon>Cerrenaceae</taxon>
        <taxon>Cerrena</taxon>
    </lineage>
</organism>
<dbReference type="GO" id="GO:0004497">
    <property type="term" value="F:monooxygenase activity"/>
    <property type="evidence" value="ECO:0007669"/>
    <property type="project" value="UniProtKB-KW"/>
</dbReference>
<comment type="caution">
    <text evidence="13">The sequence shown here is derived from an EMBL/GenBank/DDBJ whole genome shotgun (WGS) entry which is preliminary data.</text>
</comment>
<dbReference type="GO" id="GO:0016705">
    <property type="term" value="F:oxidoreductase activity, acting on paired donors, with incorporation or reduction of molecular oxygen"/>
    <property type="evidence" value="ECO:0007669"/>
    <property type="project" value="InterPro"/>
</dbReference>
<evidence type="ECO:0008006" key="15">
    <source>
        <dbReference type="Google" id="ProtNLM"/>
    </source>
</evidence>
<name>A0AAW0FRY0_9APHY</name>
<evidence type="ECO:0000256" key="3">
    <source>
        <dbReference type="ARBA" id="ARBA00010617"/>
    </source>
</evidence>
<keyword evidence="8" id="KW-0560">Oxidoreductase</keyword>
<dbReference type="InterPro" id="IPR001128">
    <property type="entry name" value="Cyt_P450"/>
</dbReference>
<keyword evidence="11 12" id="KW-0472">Membrane</keyword>
<evidence type="ECO:0000256" key="10">
    <source>
        <dbReference type="ARBA" id="ARBA00023033"/>
    </source>
</evidence>
<dbReference type="InterPro" id="IPR050364">
    <property type="entry name" value="Cytochrome_P450_fung"/>
</dbReference>
<evidence type="ECO:0000256" key="1">
    <source>
        <dbReference type="ARBA" id="ARBA00001971"/>
    </source>
</evidence>
<feature type="transmembrane region" description="Helical" evidence="12">
    <location>
        <begin position="6"/>
        <end position="22"/>
    </location>
</feature>